<dbReference type="RefSeq" id="WP_160592649.1">
    <property type="nucleotide sequence ID" value="NZ_CP047895.1"/>
</dbReference>
<name>A0A7Z2NWD3_9SPHN</name>
<evidence type="ECO:0000313" key="1">
    <source>
        <dbReference type="EMBL" id="QHL90722.1"/>
    </source>
</evidence>
<organism evidence="1 2">
    <name type="scientific">Sphingomonas changnyeongensis</name>
    <dbReference type="NCBI Taxonomy" id="2698679"/>
    <lineage>
        <taxon>Bacteria</taxon>
        <taxon>Pseudomonadati</taxon>
        <taxon>Pseudomonadota</taxon>
        <taxon>Alphaproteobacteria</taxon>
        <taxon>Sphingomonadales</taxon>
        <taxon>Sphingomonadaceae</taxon>
        <taxon>Sphingomonas</taxon>
    </lineage>
</organism>
<dbReference type="EMBL" id="CP047895">
    <property type="protein sequence ID" value="QHL90722.1"/>
    <property type="molecule type" value="Genomic_DNA"/>
</dbReference>
<reference evidence="1 2" key="1">
    <citation type="submission" date="2020-01" db="EMBL/GenBank/DDBJ databases">
        <title>Sphingomonas sp. C33 whole genome sequece.</title>
        <authorList>
            <person name="Park C."/>
        </authorList>
    </citation>
    <scope>NUCLEOTIDE SEQUENCE [LARGE SCALE GENOMIC DNA]</scope>
    <source>
        <strain evidence="1 2">C33</strain>
    </source>
</reference>
<keyword evidence="2" id="KW-1185">Reference proteome</keyword>
<protein>
    <submittedName>
        <fullName evidence="1">N-formylglutamate amidohydrolase</fullName>
    </submittedName>
</protein>
<keyword evidence="1" id="KW-0378">Hydrolase</keyword>
<dbReference type="AlphaFoldDB" id="A0A7Z2NWD3"/>
<dbReference type="Gene3D" id="3.40.630.40">
    <property type="entry name" value="Zn-dependent exopeptidases"/>
    <property type="match status" value="1"/>
</dbReference>
<sequence>MSLPPPPASFDLLDADAAGAVVMSVPHAGRDYSPAMLAMLRPPPDRLAALEDRRIDEVARAVAGIPMLIARRPRLWIDLNRAETEIDPEMIAPHTIGTDDHGLIGGFTLSPKVRSGLGLVPRRLHGLGELWTGRLNAADIARRIAEDHRPYHAALAALVARARARHGCAVLVDLHSMPPLAGAEPPRLVIGTRHGATCHRAFVAPVIAAAARAGLSWRENHPYAGGHVIERHGDPRRGVHAIQIELDRSLYLDAALDRCDPAGLKRVQDFVRDMIAGLEAAIPRAPFAVAAE</sequence>
<dbReference type="SUPFAM" id="SSF53187">
    <property type="entry name" value="Zn-dependent exopeptidases"/>
    <property type="match status" value="1"/>
</dbReference>
<accession>A0A7Z2NWD3</accession>
<dbReference type="InterPro" id="IPR007709">
    <property type="entry name" value="N-FG_amidohydro"/>
</dbReference>
<dbReference type="Pfam" id="PF05013">
    <property type="entry name" value="FGase"/>
    <property type="match status" value="1"/>
</dbReference>
<gene>
    <name evidence="1" type="ORF">GVO57_07575</name>
</gene>
<dbReference type="GO" id="GO:0016787">
    <property type="term" value="F:hydrolase activity"/>
    <property type="evidence" value="ECO:0007669"/>
    <property type="project" value="UniProtKB-KW"/>
</dbReference>
<proteinExistence type="predicted"/>
<dbReference type="Proteomes" id="UP000464468">
    <property type="component" value="Chromosome"/>
</dbReference>
<evidence type="ECO:0000313" key="2">
    <source>
        <dbReference type="Proteomes" id="UP000464468"/>
    </source>
</evidence>
<dbReference type="KEGG" id="schy:GVO57_07575"/>